<feature type="transmembrane region" description="Helical" evidence="1">
    <location>
        <begin position="7"/>
        <end position="27"/>
    </location>
</feature>
<dbReference type="PANTHER" id="PTHR34351">
    <property type="entry name" value="SLR1927 PROTEIN-RELATED"/>
    <property type="match status" value="1"/>
</dbReference>
<dbReference type="Pfam" id="PF01882">
    <property type="entry name" value="DUF58"/>
    <property type="match status" value="1"/>
</dbReference>
<proteinExistence type="predicted"/>
<gene>
    <name evidence="3" type="ORF">ACFOGI_04110</name>
</gene>
<keyword evidence="1" id="KW-0812">Transmembrane</keyword>
<protein>
    <submittedName>
        <fullName evidence="3">DUF58 domain-containing protein</fullName>
    </submittedName>
</protein>
<keyword evidence="1" id="KW-0472">Membrane</keyword>
<evidence type="ECO:0000256" key="1">
    <source>
        <dbReference type="SAM" id="Phobius"/>
    </source>
</evidence>
<evidence type="ECO:0000313" key="3">
    <source>
        <dbReference type="EMBL" id="MFC3039424.1"/>
    </source>
</evidence>
<dbReference type="RefSeq" id="WP_390268836.1">
    <property type="nucleotide sequence ID" value="NZ_JBHRSA010000012.1"/>
</dbReference>
<evidence type="ECO:0000259" key="2">
    <source>
        <dbReference type="Pfam" id="PF01882"/>
    </source>
</evidence>
<reference evidence="4" key="1">
    <citation type="journal article" date="2019" name="Int. J. Syst. Evol. Microbiol.">
        <title>The Global Catalogue of Microorganisms (GCM) 10K type strain sequencing project: providing services to taxonomists for standard genome sequencing and annotation.</title>
        <authorList>
            <consortium name="The Broad Institute Genomics Platform"/>
            <consortium name="The Broad Institute Genome Sequencing Center for Infectious Disease"/>
            <person name="Wu L."/>
            <person name="Ma J."/>
        </authorList>
    </citation>
    <scope>NUCLEOTIDE SEQUENCE [LARGE SCALE GENOMIC DNA]</scope>
    <source>
        <strain evidence="4">KCTC 13128</strain>
    </source>
</reference>
<comment type="caution">
    <text evidence="3">The sequence shown here is derived from an EMBL/GenBank/DDBJ whole genome shotgun (WGS) entry which is preliminary data.</text>
</comment>
<name>A0ABV7CSM0_9BACI</name>
<dbReference type="Proteomes" id="UP001595279">
    <property type="component" value="Unassembled WGS sequence"/>
</dbReference>
<feature type="domain" description="DUF58" evidence="2">
    <location>
        <begin position="219"/>
        <end position="373"/>
    </location>
</feature>
<keyword evidence="4" id="KW-1185">Reference proteome</keyword>
<dbReference type="PANTHER" id="PTHR34351:SF2">
    <property type="entry name" value="DUF58 DOMAIN-CONTAINING PROTEIN"/>
    <property type="match status" value="1"/>
</dbReference>
<feature type="transmembrane region" description="Helical" evidence="1">
    <location>
        <begin position="33"/>
        <end position="53"/>
    </location>
</feature>
<sequence>MNSIIRLMGNLLFIFLLFAALFSYAMFQGGFTSWFLFFGFLPIFLYQVALLFYPLRHWKVKRHLQREAVKAGGNVSVTITVERGLPFPLFYCVFEEVFSEGLHRKDDGKRKYRHMDRPGHYNMDREVKRAVFPSFRRRIEVSYQLEALPRGVHQLEGVTIRCGDLFGLARKEVFIPLEDQLLVYPAQDDVRLTGSWSSLDEGGKASSWTWHHTNIAVGAREYAPGDKISSIDWKQTARKNEVMTKEFEQEEGMDVLLVLDSCWHQGMNPLAFEATVELAASLVRAMRRQSIRTRLLIVGGESVYIPGHGEEQMAVAQRQLARIQPSRSGPFVLKLREEIFRVKEGNVVLLITSHVDRAWLEAIQPMKTRSKYMVVLFVQASTWISEEERDLLTQMEMEGMEVIPMTESELVQTPVEVRGK</sequence>
<dbReference type="EMBL" id="JBHRSA010000012">
    <property type="protein sequence ID" value="MFC3039424.1"/>
    <property type="molecule type" value="Genomic_DNA"/>
</dbReference>
<accession>A0ABV7CSM0</accession>
<evidence type="ECO:0000313" key="4">
    <source>
        <dbReference type="Proteomes" id="UP001595279"/>
    </source>
</evidence>
<dbReference type="InterPro" id="IPR002881">
    <property type="entry name" value="DUF58"/>
</dbReference>
<organism evidence="3 4">
    <name type="scientific">Virgibacillus xinjiangensis</name>
    <dbReference type="NCBI Taxonomy" id="393090"/>
    <lineage>
        <taxon>Bacteria</taxon>
        <taxon>Bacillati</taxon>
        <taxon>Bacillota</taxon>
        <taxon>Bacilli</taxon>
        <taxon>Bacillales</taxon>
        <taxon>Bacillaceae</taxon>
        <taxon>Virgibacillus</taxon>
    </lineage>
</organism>
<keyword evidence="1" id="KW-1133">Transmembrane helix</keyword>